<keyword evidence="2" id="KW-1185">Reference proteome</keyword>
<reference evidence="2" key="1">
    <citation type="submission" date="2016-10" db="EMBL/GenBank/DDBJ databases">
        <authorList>
            <person name="Varghese N."/>
        </authorList>
    </citation>
    <scope>NUCLEOTIDE SEQUENCE [LARGE SCALE GENOMIC DNA]</scope>
    <source>
        <strain evidence="2">DSM 45096 / BCRC 16803 / CGMCC 4.1857 / CIP 109030 / JCM 12277 / KCTC 19219 / NBRC 100920 / 33214</strain>
    </source>
</reference>
<dbReference type="EMBL" id="FOAZ01000036">
    <property type="protein sequence ID" value="SEM58952.1"/>
    <property type="molecule type" value="Genomic_DNA"/>
</dbReference>
<evidence type="ECO:0000313" key="1">
    <source>
        <dbReference type="EMBL" id="SEM58952.1"/>
    </source>
</evidence>
<proteinExistence type="predicted"/>
<evidence type="ECO:0000313" key="2">
    <source>
        <dbReference type="Proteomes" id="UP000183015"/>
    </source>
</evidence>
<accession>A0A1H7ZK54</accession>
<protein>
    <submittedName>
        <fullName evidence="1">Uncharacterized protein</fullName>
    </submittedName>
</protein>
<sequence length="187" mass="19089">MSPWAKAALVGIAVLGVGGTWAGEELAGTRPAAAAQASRSLPQSGGVVQVWLDAGGQARINQFFDGMHDLSVDMYRSATAGKGTGSLDLTTVVADARRIRAQNAADLTAAGSDPVPDAGDERLWSSALTSLDLALDDITAESDDLSAGRDTDAGAKSDAMTGAMHDAVHSFYGLLDALGQPHPTPIS</sequence>
<organism evidence="1 2">
    <name type="scientific">Streptacidiphilus jiangxiensis</name>
    <dbReference type="NCBI Taxonomy" id="235985"/>
    <lineage>
        <taxon>Bacteria</taxon>
        <taxon>Bacillati</taxon>
        <taxon>Actinomycetota</taxon>
        <taxon>Actinomycetes</taxon>
        <taxon>Kitasatosporales</taxon>
        <taxon>Streptomycetaceae</taxon>
        <taxon>Streptacidiphilus</taxon>
    </lineage>
</organism>
<dbReference type="AlphaFoldDB" id="A0A1H7ZK54"/>
<dbReference type="STRING" id="235985.SAMN05414137_1366"/>
<dbReference type="Proteomes" id="UP000183015">
    <property type="component" value="Unassembled WGS sequence"/>
</dbReference>
<name>A0A1H7ZK54_STRJI</name>
<gene>
    <name evidence="1" type="ORF">SAMN05414137_1366</name>
</gene>